<dbReference type="SMART" id="SM00355">
    <property type="entry name" value="ZnF_C2H2"/>
    <property type="match status" value="3"/>
</dbReference>
<keyword evidence="11" id="KW-1185">Reference proteome</keyword>
<keyword evidence="3" id="KW-0677">Repeat</keyword>
<gene>
    <name evidence="10" type="ORF">N7492_010274</name>
</gene>
<evidence type="ECO:0000256" key="6">
    <source>
        <dbReference type="ARBA" id="ARBA00023242"/>
    </source>
</evidence>
<evidence type="ECO:0000256" key="4">
    <source>
        <dbReference type="ARBA" id="ARBA00022771"/>
    </source>
</evidence>
<dbReference type="Gene3D" id="3.30.160.60">
    <property type="entry name" value="Classic Zinc Finger"/>
    <property type="match status" value="3"/>
</dbReference>
<dbReference type="FunFam" id="3.30.160.60:FF:000201">
    <property type="entry name" value="C2H2 finger domain protein (Gli3)"/>
    <property type="match status" value="1"/>
</dbReference>
<dbReference type="InterPro" id="IPR043359">
    <property type="entry name" value="GLI-like"/>
</dbReference>
<organism evidence="10 11">
    <name type="scientific">Penicillium capsulatum</name>
    <dbReference type="NCBI Taxonomy" id="69766"/>
    <lineage>
        <taxon>Eukaryota</taxon>
        <taxon>Fungi</taxon>
        <taxon>Dikarya</taxon>
        <taxon>Ascomycota</taxon>
        <taxon>Pezizomycotina</taxon>
        <taxon>Eurotiomycetes</taxon>
        <taxon>Eurotiomycetidae</taxon>
        <taxon>Eurotiales</taxon>
        <taxon>Aspergillaceae</taxon>
        <taxon>Penicillium</taxon>
    </lineage>
</organism>
<dbReference type="GO" id="GO:0000981">
    <property type="term" value="F:DNA-binding transcription factor activity, RNA polymerase II-specific"/>
    <property type="evidence" value="ECO:0007669"/>
    <property type="project" value="TreeGrafter"/>
</dbReference>
<dbReference type="PANTHER" id="PTHR45718:SF4">
    <property type="entry name" value="TRANSCRIPTIONAL ACTIVATOR CUBITUS INTERRUPTUS"/>
    <property type="match status" value="1"/>
</dbReference>
<evidence type="ECO:0000256" key="2">
    <source>
        <dbReference type="ARBA" id="ARBA00022723"/>
    </source>
</evidence>
<dbReference type="Pfam" id="PF00096">
    <property type="entry name" value="zf-C2H2"/>
    <property type="match status" value="1"/>
</dbReference>
<dbReference type="InterPro" id="IPR013087">
    <property type="entry name" value="Znf_C2H2_type"/>
</dbReference>
<keyword evidence="2" id="KW-0479">Metal-binding</keyword>
<feature type="compositionally biased region" description="Polar residues" evidence="8">
    <location>
        <begin position="103"/>
        <end position="112"/>
    </location>
</feature>
<dbReference type="EMBL" id="JAPQKO010000008">
    <property type="protein sequence ID" value="KAJ5151979.1"/>
    <property type="molecule type" value="Genomic_DNA"/>
</dbReference>
<dbReference type="Pfam" id="PF23561">
    <property type="entry name" value="zf-C2H2_15"/>
    <property type="match status" value="1"/>
</dbReference>
<evidence type="ECO:0000256" key="7">
    <source>
        <dbReference type="PROSITE-ProRule" id="PRU00042"/>
    </source>
</evidence>
<accession>A0A9W9HQW6</accession>
<reference evidence="10" key="2">
    <citation type="journal article" date="2023" name="IMA Fungus">
        <title>Comparative genomic study of the Penicillium genus elucidates a diverse pangenome and 15 lateral gene transfer events.</title>
        <authorList>
            <person name="Petersen C."/>
            <person name="Sorensen T."/>
            <person name="Nielsen M.R."/>
            <person name="Sondergaard T.E."/>
            <person name="Sorensen J.L."/>
            <person name="Fitzpatrick D.A."/>
            <person name="Frisvad J.C."/>
            <person name="Nielsen K.L."/>
        </authorList>
    </citation>
    <scope>NUCLEOTIDE SEQUENCE</scope>
    <source>
        <strain evidence="10">IBT 21917</strain>
    </source>
</reference>
<dbReference type="FunFam" id="3.30.160.60:FF:000031">
    <property type="entry name" value="GLI family zinc finger 3"/>
    <property type="match status" value="1"/>
</dbReference>
<keyword evidence="6" id="KW-0539">Nucleus</keyword>
<feature type="compositionally biased region" description="Low complexity" evidence="8">
    <location>
        <begin position="80"/>
        <end position="91"/>
    </location>
</feature>
<evidence type="ECO:0000313" key="11">
    <source>
        <dbReference type="Proteomes" id="UP001146351"/>
    </source>
</evidence>
<feature type="domain" description="C2H2-type" evidence="9">
    <location>
        <begin position="227"/>
        <end position="252"/>
    </location>
</feature>
<comment type="subcellular location">
    <subcellularLocation>
        <location evidence="1">Nucleus</location>
    </subcellularLocation>
</comment>
<dbReference type="PROSITE" id="PS50157">
    <property type="entry name" value="ZINC_FINGER_C2H2_2"/>
    <property type="match status" value="2"/>
</dbReference>
<protein>
    <recommendedName>
        <fullName evidence="9">C2H2-type domain-containing protein</fullName>
    </recommendedName>
</protein>
<evidence type="ECO:0000256" key="5">
    <source>
        <dbReference type="ARBA" id="ARBA00022833"/>
    </source>
</evidence>
<evidence type="ECO:0000256" key="8">
    <source>
        <dbReference type="SAM" id="MobiDB-lite"/>
    </source>
</evidence>
<feature type="domain" description="C2H2-type" evidence="9">
    <location>
        <begin position="194"/>
        <end position="226"/>
    </location>
</feature>
<keyword evidence="5" id="KW-0862">Zinc</keyword>
<feature type="region of interest" description="Disordered" evidence="8">
    <location>
        <begin position="57"/>
        <end position="156"/>
    </location>
</feature>
<dbReference type="Proteomes" id="UP001146351">
    <property type="component" value="Unassembled WGS sequence"/>
</dbReference>
<evidence type="ECO:0000256" key="1">
    <source>
        <dbReference type="ARBA" id="ARBA00004123"/>
    </source>
</evidence>
<feature type="region of interest" description="Disordered" evidence="8">
    <location>
        <begin position="420"/>
        <end position="444"/>
    </location>
</feature>
<evidence type="ECO:0000256" key="3">
    <source>
        <dbReference type="ARBA" id="ARBA00022737"/>
    </source>
</evidence>
<dbReference type="GO" id="GO:0005634">
    <property type="term" value="C:nucleus"/>
    <property type="evidence" value="ECO:0007669"/>
    <property type="project" value="UniProtKB-SubCell"/>
</dbReference>
<dbReference type="InterPro" id="IPR036236">
    <property type="entry name" value="Znf_C2H2_sf"/>
</dbReference>
<feature type="compositionally biased region" description="Low complexity" evidence="8">
    <location>
        <begin position="121"/>
        <end position="146"/>
    </location>
</feature>
<feature type="region of interest" description="Disordered" evidence="8">
    <location>
        <begin position="255"/>
        <end position="275"/>
    </location>
</feature>
<dbReference type="AlphaFoldDB" id="A0A9W9HQW6"/>
<sequence>MWPWWIVGDEEIVECGKGKGSSGSRAFRLSRNISVCQRATRHPCHCPRFHNGFSRVPRLPLSSVGSGDDSDRESVKHGSRAPSPSASNMPPSKRRRTGVASWDRNTPMSSVQDEAPPPASPTASISSDSSGDVPNSPSLLGLLGNNQDDEYSGQTGDQVTVCRWDGCSTGDLGNMDGLVQHIHNEHIGSRQKRYSCEWTDCTRKGQTHASAYALRAHMRSHTREKPFYCTLPECDRNFTRSDALTKHMRSVHEIDSLHGSSGKAGTATSVAGTPASKLQRIRLKLSHPSKDPGTDSEVHPESALTTAATVDATDPDDMSMPEYGPELGFDHHEVTMPPRDLYRLLRRQIYWAEQETAHLRTEWDEIRPRRERAWQEKEAIFDDVIDGELRLFSAIVGDIGGPAVPGTNLATSLEKLQHQQQQFKQQQEQLQAKAVEPSEAPTVA</sequence>
<proteinExistence type="predicted"/>
<dbReference type="SUPFAM" id="SSF57667">
    <property type="entry name" value="beta-beta-alpha zinc fingers"/>
    <property type="match status" value="1"/>
</dbReference>
<comment type="caution">
    <text evidence="10">The sequence shown here is derived from an EMBL/GenBank/DDBJ whole genome shotgun (WGS) entry which is preliminary data.</text>
</comment>
<reference evidence="10" key="1">
    <citation type="submission" date="2022-11" db="EMBL/GenBank/DDBJ databases">
        <authorList>
            <person name="Petersen C."/>
        </authorList>
    </citation>
    <scope>NUCLEOTIDE SEQUENCE</scope>
    <source>
        <strain evidence="10">IBT 21917</strain>
    </source>
</reference>
<evidence type="ECO:0000313" key="10">
    <source>
        <dbReference type="EMBL" id="KAJ5151979.1"/>
    </source>
</evidence>
<dbReference type="PROSITE" id="PS00028">
    <property type="entry name" value="ZINC_FINGER_C2H2_1"/>
    <property type="match status" value="1"/>
</dbReference>
<dbReference type="GO" id="GO:0008270">
    <property type="term" value="F:zinc ion binding"/>
    <property type="evidence" value="ECO:0007669"/>
    <property type="project" value="UniProtKB-KW"/>
</dbReference>
<dbReference type="InterPro" id="IPR056436">
    <property type="entry name" value="Znf-C2H2_ZIC1-5/GLI1-3-like"/>
</dbReference>
<dbReference type="OrthoDB" id="3214149at2759"/>
<dbReference type="GO" id="GO:0000978">
    <property type="term" value="F:RNA polymerase II cis-regulatory region sequence-specific DNA binding"/>
    <property type="evidence" value="ECO:0007669"/>
    <property type="project" value="TreeGrafter"/>
</dbReference>
<name>A0A9W9HQW6_9EURO</name>
<feature type="compositionally biased region" description="Low complexity" evidence="8">
    <location>
        <begin position="420"/>
        <end position="431"/>
    </location>
</feature>
<keyword evidence="4 7" id="KW-0863">Zinc-finger</keyword>
<dbReference type="PANTHER" id="PTHR45718">
    <property type="entry name" value="TRANSCRIPTIONAL ACTIVATOR CUBITUS INTERRUPTUS"/>
    <property type="match status" value="1"/>
</dbReference>
<evidence type="ECO:0000259" key="9">
    <source>
        <dbReference type="PROSITE" id="PS50157"/>
    </source>
</evidence>